<organism evidence="1 2">
    <name type="scientific">Paenibacillus thailandensis</name>
    <dbReference type="NCBI Taxonomy" id="393250"/>
    <lineage>
        <taxon>Bacteria</taxon>
        <taxon>Bacillati</taxon>
        <taxon>Bacillota</taxon>
        <taxon>Bacilli</taxon>
        <taxon>Bacillales</taxon>
        <taxon>Paenibacillaceae</taxon>
        <taxon>Paenibacillus</taxon>
    </lineage>
</organism>
<dbReference type="RefSeq" id="WP_379278712.1">
    <property type="nucleotide sequence ID" value="NZ_JBHUGT010000020.1"/>
</dbReference>
<gene>
    <name evidence="1" type="ORF">ACFSW5_23305</name>
</gene>
<evidence type="ECO:0000313" key="1">
    <source>
        <dbReference type="EMBL" id="MFD2663192.1"/>
    </source>
</evidence>
<accession>A0ABW5R399</accession>
<comment type="caution">
    <text evidence="1">The sequence shown here is derived from an EMBL/GenBank/DDBJ whole genome shotgun (WGS) entry which is preliminary data.</text>
</comment>
<sequence>MDKLKAAAANRNRAAVLIAAALLAVCAGWALIQPNAEKEANAYADSLSHDTALLLEWADQIYAGGARNAEWTVRFDVTDETSRLTLEKILGLLIRNNGAKTDNLYAGEGDSVTVSVLDGTAELSIHALPEPEEGEASRFLVLLRTVAAGNVDGEAFKDAVEQAAVGFREQGVSYTGTVSARGSSGEKRAADKAAALAQAREVERYEDNGTESVVYYASKLQSYVKVGEGRAANLQIARYQRTDNGEWSIIVGVPLITGDYSTVEAP</sequence>
<dbReference type="Gene3D" id="3.30.360.40">
    <property type="entry name" value="YwmB-like"/>
    <property type="match status" value="1"/>
</dbReference>
<dbReference type="EMBL" id="JBHUMY010000038">
    <property type="protein sequence ID" value="MFD2663192.1"/>
    <property type="molecule type" value="Genomic_DNA"/>
</dbReference>
<dbReference type="Proteomes" id="UP001597493">
    <property type="component" value="Unassembled WGS sequence"/>
</dbReference>
<dbReference type="InterPro" id="IPR014794">
    <property type="entry name" value="DUF1779"/>
</dbReference>
<proteinExistence type="predicted"/>
<dbReference type="Pfam" id="PF08680">
    <property type="entry name" value="DUF1779"/>
    <property type="match status" value="1"/>
</dbReference>
<keyword evidence="2" id="KW-1185">Reference proteome</keyword>
<dbReference type="InterPro" id="IPR036209">
    <property type="entry name" value="YwmB-like_sf"/>
</dbReference>
<dbReference type="SUPFAM" id="SSF143842">
    <property type="entry name" value="YwmB-like"/>
    <property type="match status" value="1"/>
</dbReference>
<evidence type="ECO:0000313" key="2">
    <source>
        <dbReference type="Proteomes" id="UP001597493"/>
    </source>
</evidence>
<protein>
    <submittedName>
        <fullName evidence="1">YwmB family TATA-box binding protein</fullName>
    </submittedName>
</protein>
<reference evidence="2" key="1">
    <citation type="journal article" date="2019" name="Int. J. Syst. Evol. Microbiol.">
        <title>The Global Catalogue of Microorganisms (GCM) 10K type strain sequencing project: providing services to taxonomists for standard genome sequencing and annotation.</title>
        <authorList>
            <consortium name="The Broad Institute Genomics Platform"/>
            <consortium name="The Broad Institute Genome Sequencing Center for Infectious Disease"/>
            <person name="Wu L."/>
            <person name="Ma J."/>
        </authorList>
    </citation>
    <scope>NUCLEOTIDE SEQUENCE [LARGE SCALE GENOMIC DNA]</scope>
    <source>
        <strain evidence="2">TISTR 1827</strain>
    </source>
</reference>
<name>A0ABW5R399_9BACL</name>